<dbReference type="RefSeq" id="WP_099304589.1">
    <property type="nucleotide sequence ID" value="NZ_PDVP01000002.1"/>
</dbReference>
<dbReference type="AlphaFoldDB" id="A0A2G1QRG9"/>
<organism evidence="1 2">
    <name type="scientific">Zhengella mangrovi</name>
    <dbReference type="NCBI Taxonomy" id="1982044"/>
    <lineage>
        <taxon>Bacteria</taxon>
        <taxon>Pseudomonadati</taxon>
        <taxon>Pseudomonadota</taxon>
        <taxon>Alphaproteobacteria</taxon>
        <taxon>Hyphomicrobiales</taxon>
        <taxon>Notoacmeibacteraceae</taxon>
        <taxon>Zhengella</taxon>
    </lineage>
</organism>
<accession>A0A2G1QRG9</accession>
<dbReference type="EMBL" id="PDVP01000002">
    <property type="protein sequence ID" value="PHP68105.1"/>
    <property type="molecule type" value="Genomic_DNA"/>
</dbReference>
<name>A0A2G1QRG9_9HYPH</name>
<gene>
    <name evidence="1" type="ORF">CSC94_05450</name>
</gene>
<protein>
    <submittedName>
        <fullName evidence="1">Uncharacterized protein</fullName>
    </submittedName>
</protein>
<sequence>MHGKTLATGLVAVAAGILPARADGPDWRAIMAGIDGIIVYCDSSTKQAYAQHICDGMAAVVEAGFKETGLPVVRNGLVHTGVAHDGKVPAEIVTAPLKSAEGISRPMLMAVVIKGTDDRTPAIYTRVHVAIPFRAAVEAGASGPGKAGDLMVAERAIAGNGPKKQLPPAIVAALGKQLDALMADMREGIAKP</sequence>
<reference evidence="1 2" key="1">
    <citation type="submission" date="2017-10" db="EMBL/GenBank/DDBJ databases">
        <title>Sedimentibacterium mangrovi gen. nov., sp. nov., a novel member of family Phyllobacteriacea isolated from mangrove sediment.</title>
        <authorList>
            <person name="Liao H."/>
            <person name="Tian Y."/>
        </authorList>
    </citation>
    <scope>NUCLEOTIDE SEQUENCE [LARGE SCALE GENOMIC DNA]</scope>
    <source>
        <strain evidence="1 2">X9-2-2</strain>
    </source>
</reference>
<comment type="caution">
    <text evidence="1">The sequence shown here is derived from an EMBL/GenBank/DDBJ whole genome shotgun (WGS) entry which is preliminary data.</text>
</comment>
<proteinExistence type="predicted"/>
<evidence type="ECO:0000313" key="1">
    <source>
        <dbReference type="EMBL" id="PHP68105.1"/>
    </source>
</evidence>
<dbReference type="Proteomes" id="UP000221168">
    <property type="component" value="Unassembled WGS sequence"/>
</dbReference>
<keyword evidence="2" id="KW-1185">Reference proteome</keyword>
<evidence type="ECO:0000313" key="2">
    <source>
        <dbReference type="Proteomes" id="UP000221168"/>
    </source>
</evidence>